<proteinExistence type="predicted"/>
<reference evidence="8" key="2">
    <citation type="submission" date="2015-05" db="EMBL/GenBank/DDBJ databases">
        <title>Complete genome sequence of Halanaeroarchaeum sulfurireducens type strain M27-SA2, a sulfate-reducer haloarchaeon from marine anoxic lake Medee.</title>
        <authorList>
            <person name="Messina E."/>
            <person name="Kublanov I.V."/>
            <person name="Toshchakov S."/>
            <person name="Arcadi E."/>
            <person name="La Spada G."/>
            <person name="La Cono V."/>
            <person name="Yakimov M.M."/>
        </authorList>
    </citation>
    <scope>NUCLEOTIDE SEQUENCE [LARGE SCALE GENOMIC DNA]</scope>
    <source>
        <strain evidence="8">M27-SA2</strain>
    </source>
</reference>
<protein>
    <submittedName>
        <fullName evidence="6">Cobalt transport protein</fullName>
    </submittedName>
</protein>
<dbReference type="CDD" id="cd16914">
    <property type="entry name" value="EcfT"/>
    <property type="match status" value="1"/>
</dbReference>
<sequence length="250" mass="26935">MFAHEALDPRSKLAVTTAVIAVAVVAEAWMPLVALLVFVLGFVVIGRGFGPLAWLRSMGPILYLVPVLLVLNTLFYASGDPIWASSVAGVTVGVTTGGIVTSAHIALRLVVVAGVAAWFAATTDAEAFEAALVRLGVPWSLAFLLSLSIRLVPTMRHRFAVIEEAQRSRGLSLEGGPIATARARIPMFVPFISVIVRYGYDLSDALTARGFDRIDRRTAFVDVRHSRVDYVVYLLALLVFVLGLFATTSH</sequence>
<accession>A0A0F7PBV2</accession>
<dbReference type="PANTHER" id="PTHR33514:SF13">
    <property type="entry name" value="PROTEIN ABCI12, CHLOROPLASTIC"/>
    <property type="match status" value="1"/>
</dbReference>
<evidence type="ECO:0000256" key="4">
    <source>
        <dbReference type="ARBA" id="ARBA00023136"/>
    </source>
</evidence>
<evidence type="ECO:0000313" key="9">
    <source>
        <dbReference type="Proteomes" id="UP000069906"/>
    </source>
</evidence>
<keyword evidence="4 5" id="KW-0472">Membrane</keyword>
<reference evidence="6 9" key="1">
    <citation type="journal article" date="2015" name="ISME J.">
        <title>Elemental sulfur and acetate can support life of a novel strictly anaerobic haloarchaeon.</title>
        <authorList>
            <person name="Sorokin D.Y."/>
            <person name="Kublanov I.V."/>
            <person name="Gavrilov S.N."/>
            <person name="Rojo D."/>
            <person name="Roman P."/>
            <person name="Golyshin P.N."/>
            <person name="Slepak V.Z."/>
            <person name="Smedile F."/>
            <person name="Ferrer M."/>
            <person name="Messina E."/>
            <person name="La Cono V."/>
            <person name="Yakimov M.M."/>
        </authorList>
    </citation>
    <scope>NUCLEOTIDE SEQUENCE [LARGE SCALE GENOMIC DNA]</scope>
    <source>
        <strain evidence="6 9">HSR2</strain>
    </source>
</reference>
<dbReference type="GO" id="GO:0005886">
    <property type="term" value="C:plasma membrane"/>
    <property type="evidence" value="ECO:0007669"/>
    <property type="project" value="UniProtKB-ARBA"/>
</dbReference>
<feature type="transmembrane region" description="Helical" evidence="5">
    <location>
        <begin position="127"/>
        <end position="149"/>
    </location>
</feature>
<dbReference type="AlphaFoldDB" id="A0A0F7PBV2"/>
<dbReference type="Proteomes" id="UP000069906">
    <property type="component" value="Chromosome"/>
</dbReference>
<evidence type="ECO:0000256" key="1">
    <source>
        <dbReference type="ARBA" id="ARBA00004141"/>
    </source>
</evidence>
<dbReference type="EMBL" id="CP011564">
    <property type="protein sequence ID" value="ALG81225.1"/>
    <property type="molecule type" value="Genomic_DNA"/>
</dbReference>
<keyword evidence="9" id="KW-1185">Reference proteome</keyword>
<reference evidence="7 8" key="3">
    <citation type="journal article" date="2016" name="Stand. Genomic Sci.">
        <title>Complete genome sequence of 'Halanaeroarchaeum sulfurireducens' M27-SA2, a sulfur-reducing and acetate-oxidizing haloarchaeon from the deep-sea hypersaline anoxic lake Medee.</title>
        <authorList>
            <person name="Messina E."/>
            <person name="Sorokin D.Y."/>
            <person name="Kublanov I.V."/>
            <person name="Toshchakov S."/>
            <person name="Lopatina A."/>
            <person name="Arcadi E."/>
            <person name="Smedile F."/>
            <person name="La Spada G."/>
            <person name="La Cono V."/>
            <person name="Yakimov M.M."/>
        </authorList>
    </citation>
    <scope>NUCLEOTIDE SEQUENCE [LARGE SCALE GENOMIC DNA]</scope>
    <source>
        <strain evidence="7 8">M27-SA2</strain>
    </source>
</reference>
<feature type="transmembrane region" description="Helical" evidence="5">
    <location>
        <begin position="20"/>
        <end position="45"/>
    </location>
</feature>
<feature type="transmembrane region" description="Helical" evidence="5">
    <location>
        <begin position="105"/>
        <end position="121"/>
    </location>
</feature>
<dbReference type="KEGG" id="hsu:HLASF_0316"/>
<dbReference type="GeneID" id="26009685"/>
<evidence type="ECO:0000313" key="6">
    <source>
        <dbReference type="EMBL" id="AKH96823.1"/>
    </source>
</evidence>
<evidence type="ECO:0000313" key="8">
    <source>
        <dbReference type="Proteomes" id="UP000060390"/>
    </source>
</evidence>
<dbReference type="EMBL" id="CP008874">
    <property type="protein sequence ID" value="AKH96823.1"/>
    <property type="molecule type" value="Genomic_DNA"/>
</dbReference>
<dbReference type="KEGG" id="hsf:HLASA_0315"/>
<dbReference type="RefSeq" id="WP_050047655.1">
    <property type="nucleotide sequence ID" value="NZ_CP008874.1"/>
</dbReference>
<feature type="transmembrane region" description="Helical" evidence="5">
    <location>
        <begin position="230"/>
        <end position="248"/>
    </location>
</feature>
<dbReference type="HOGENOM" id="CLU_056469_2_0_2"/>
<dbReference type="Pfam" id="PF02361">
    <property type="entry name" value="CbiQ"/>
    <property type="match status" value="1"/>
</dbReference>
<organism evidence="6 9">
    <name type="scientific">Halanaeroarchaeum sulfurireducens</name>
    <dbReference type="NCBI Taxonomy" id="1604004"/>
    <lineage>
        <taxon>Archaea</taxon>
        <taxon>Methanobacteriati</taxon>
        <taxon>Methanobacteriota</taxon>
        <taxon>Stenosarchaea group</taxon>
        <taxon>Halobacteria</taxon>
        <taxon>Halobacteriales</taxon>
        <taxon>Halobacteriaceae</taxon>
        <taxon>Halanaeroarchaeum</taxon>
    </lineage>
</organism>
<dbReference type="STRING" id="1604004.HLASA_0315"/>
<feature type="transmembrane region" description="Helical" evidence="5">
    <location>
        <begin position="57"/>
        <end position="76"/>
    </location>
</feature>
<dbReference type="InterPro" id="IPR003339">
    <property type="entry name" value="ABC/ECF_trnsptr_transmembrane"/>
</dbReference>
<evidence type="ECO:0000256" key="3">
    <source>
        <dbReference type="ARBA" id="ARBA00022989"/>
    </source>
</evidence>
<keyword evidence="3 5" id="KW-1133">Transmembrane helix</keyword>
<evidence type="ECO:0000256" key="2">
    <source>
        <dbReference type="ARBA" id="ARBA00022692"/>
    </source>
</evidence>
<comment type="subcellular location">
    <subcellularLocation>
        <location evidence="1">Membrane</location>
        <topology evidence="1">Multi-pass membrane protein</topology>
    </subcellularLocation>
</comment>
<name>A0A0F7PBV2_9EURY</name>
<dbReference type="OrthoDB" id="385638at2157"/>
<keyword evidence="2 5" id="KW-0812">Transmembrane</keyword>
<dbReference type="Proteomes" id="UP000060390">
    <property type="component" value="Chromosome"/>
</dbReference>
<evidence type="ECO:0000256" key="5">
    <source>
        <dbReference type="SAM" id="Phobius"/>
    </source>
</evidence>
<dbReference type="PANTHER" id="PTHR33514">
    <property type="entry name" value="PROTEIN ABCI12, CHLOROPLASTIC"/>
    <property type="match status" value="1"/>
</dbReference>
<gene>
    <name evidence="7" type="ORF">HLASA_0315</name>
    <name evidence="6" type="ORF">HLASF_0316</name>
</gene>
<evidence type="ECO:0000313" key="7">
    <source>
        <dbReference type="EMBL" id="ALG81225.1"/>
    </source>
</evidence>